<gene>
    <name evidence="1" type="ORF">Bca52824_033579</name>
</gene>
<protein>
    <submittedName>
        <fullName evidence="1">Uncharacterized protein</fullName>
    </submittedName>
</protein>
<evidence type="ECO:0000313" key="1">
    <source>
        <dbReference type="EMBL" id="KAG2304928.1"/>
    </source>
</evidence>
<accession>A0A8X7SCT1</accession>
<comment type="caution">
    <text evidence="1">The sequence shown here is derived from an EMBL/GenBank/DDBJ whole genome shotgun (WGS) entry which is preliminary data.</text>
</comment>
<keyword evidence="2" id="KW-1185">Reference proteome</keyword>
<organism evidence="1 2">
    <name type="scientific">Brassica carinata</name>
    <name type="common">Ethiopian mustard</name>
    <name type="synonym">Abyssinian cabbage</name>
    <dbReference type="NCBI Taxonomy" id="52824"/>
    <lineage>
        <taxon>Eukaryota</taxon>
        <taxon>Viridiplantae</taxon>
        <taxon>Streptophyta</taxon>
        <taxon>Embryophyta</taxon>
        <taxon>Tracheophyta</taxon>
        <taxon>Spermatophyta</taxon>
        <taxon>Magnoliopsida</taxon>
        <taxon>eudicotyledons</taxon>
        <taxon>Gunneridae</taxon>
        <taxon>Pentapetalae</taxon>
        <taxon>rosids</taxon>
        <taxon>malvids</taxon>
        <taxon>Brassicales</taxon>
        <taxon>Brassicaceae</taxon>
        <taxon>Brassiceae</taxon>
        <taxon>Brassica</taxon>
    </lineage>
</organism>
<dbReference type="Proteomes" id="UP000886595">
    <property type="component" value="Unassembled WGS sequence"/>
</dbReference>
<name>A0A8X7SCT1_BRACI</name>
<dbReference type="EMBL" id="JAAMPC010000007">
    <property type="protein sequence ID" value="KAG2304928.1"/>
    <property type="molecule type" value="Genomic_DNA"/>
</dbReference>
<dbReference type="AlphaFoldDB" id="A0A8X7SCT1"/>
<evidence type="ECO:0000313" key="2">
    <source>
        <dbReference type="Proteomes" id="UP000886595"/>
    </source>
</evidence>
<sequence>MAKKADLEKYLDYFTEEKGHTVVSNDRLLFLPSVVNDSDFLKGYVEITSTLPTLVVVKWLVVHLTTRPEISG</sequence>
<reference evidence="1 2" key="1">
    <citation type="submission" date="2020-02" db="EMBL/GenBank/DDBJ databases">
        <authorList>
            <person name="Ma Q."/>
            <person name="Huang Y."/>
            <person name="Song X."/>
            <person name="Pei D."/>
        </authorList>
    </citation>
    <scope>NUCLEOTIDE SEQUENCE [LARGE SCALE GENOMIC DNA]</scope>
    <source>
        <strain evidence="1">Sxm20200214</strain>
        <tissue evidence="1">Leaf</tissue>
    </source>
</reference>
<proteinExistence type="predicted"/>